<dbReference type="InterPro" id="IPR039327">
    <property type="entry name" value="CON7-like"/>
</dbReference>
<protein>
    <submittedName>
        <fullName evidence="2">Uncharacterized protein</fullName>
    </submittedName>
</protein>
<feature type="compositionally biased region" description="Basic and acidic residues" evidence="1">
    <location>
        <begin position="417"/>
        <end position="434"/>
    </location>
</feature>
<evidence type="ECO:0000256" key="1">
    <source>
        <dbReference type="SAM" id="MobiDB-lite"/>
    </source>
</evidence>
<dbReference type="AlphaFoldDB" id="A0AA39QZK5"/>
<reference evidence="2" key="1">
    <citation type="submission" date="2023-03" db="EMBL/GenBank/DDBJ databases">
        <title>Complete genome of Cladonia borealis.</title>
        <authorList>
            <person name="Park H."/>
        </authorList>
    </citation>
    <scope>NUCLEOTIDE SEQUENCE</scope>
    <source>
        <strain evidence="2">ANT050790</strain>
    </source>
</reference>
<sequence>MAEIGLIASVLQVADIGARLSVKIYNLCRTAVNADDSITFISKDISHTSAILIEVGRCLEKDHEAQLCSENAFRTTSAIVDECRTVFEDLDQALMDKMTRMGLDGKPGQPESAILERSTWPFLQPRMKLLWNNLDKLKSTLHLMLIVLIYARQVAEKIAPMPAVNQQRVIIEHLLRLISEQAQKHENLKVMMKERNLEIVREVRALAKNGPPASPPRSSPAPTDSSSSGTIGHYCDLIDNLLACVDFEDYSVDSEVRTRIRNDVVEVHKRETRYLAGIYGAEDLKDAMRGKSWKLADMEGESYPLTRAMRNQSLSSLSELAEKTAALEVVKVAETTETKPSDTKTSNTCPGDSISGGPKEVGTETSPQLLKKEANPLREAPSGPEVSITRLSAIPKRLSSERLEAVDSTKSVPGNRSHPDGATREHSECADTYHKGQQRKIATAEKLDNRAVKILDQDTEYSEELLEEVNSETILIPLSQPGISKRPARGGVGYVKKTYPFRRASIPLHNAHRKKPNPKFKSFIHSGAAPLPHHAKSRELAVPLKEVVEVPQQAVNFKPPTANAQSLPPNYAMEAFLNDRWENPVTQKEASDAGMPAPARHEATSPDDSETSVMVTQRSRTRESVSTSQDLPALTISSKSSASSQGGTSLAEDSDTDAVTIVAPDWDSLADDAVGTLECPFNQSGCLQTFADSKEWITHSLTHFGSVGPPTTNRCTFCEEQFHSFDAAQSWSERMNHVALHHRLGNKLTGARWDNTVYLYTHMYEKGLLDINFLCEYLGRERDRRSVISVVNSGA</sequence>
<evidence type="ECO:0000313" key="3">
    <source>
        <dbReference type="Proteomes" id="UP001166286"/>
    </source>
</evidence>
<feature type="compositionally biased region" description="Basic and acidic residues" evidence="1">
    <location>
        <begin position="398"/>
        <end position="407"/>
    </location>
</feature>
<feature type="region of interest" description="Disordered" evidence="1">
    <location>
        <begin position="208"/>
        <end position="227"/>
    </location>
</feature>
<feature type="region of interest" description="Disordered" evidence="1">
    <location>
        <begin position="586"/>
        <end position="656"/>
    </location>
</feature>
<gene>
    <name evidence="2" type="ORF">JMJ35_006426</name>
</gene>
<organism evidence="2 3">
    <name type="scientific">Cladonia borealis</name>
    <dbReference type="NCBI Taxonomy" id="184061"/>
    <lineage>
        <taxon>Eukaryota</taxon>
        <taxon>Fungi</taxon>
        <taxon>Dikarya</taxon>
        <taxon>Ascomycota</taxon>
        <taxon>Pezizomycotina</taxon>
        <taxon>Lecanoromycetes</taxon>
        <taxon>OSLEUM clade</taxon>
        <taxon>Lecanoromycetidae</taxon>
        <taxon>Lecanorales</taxon>
        <taxon>Lecanorineae</taxon>
        <taxon>Cladoniaceae</taxon>
        <taxon>Cladonia</taxon>
    </lineage>
</organism>
<feature type="region of interest" description="Disordered" evidence="1">
    <location>
        <begin position="334"/>
        <end position="437"/>
    </location>
</feature>
<comment type="caution">
    <text evidence="2">The sequence shown here is derived from an EMBL/GenBank/DDBJ whole genome shotgun (WGS) entry which is preliminary data.</text>
</comment>
<dbReference type="EMBL" id="JAFEKC020000014">
    <property type="protein sequence ID" value="KAK0510874.1"/>
    <property type="molecule type" value="Genomic_DNA"/>
</dbReference>
<name>A0AA39QZK5_9LECA</name>
<dbReference type="PANTHER" id="PTHR36167">
    <property type="entry name" value="C2H2 FINGER DOMAIN TRANSCRIPTION FACTOR (EUROFUNG)-RELATED"/>
    <property type="match status" value="1"/>
</dbReference>
<dbReference type="PANTHER" id="PTHR36167:SF4">
    <property type="entry name" value="FUNGAL N-TERMINAL DOMAIN-CONTAINING PROTEIN"/>
    <property type="match status" value="1"/>
</dbReference>
<dbReference type="GO" id="GO:0006355">
    <property type="term" value="P:regulation of DNA-templated transcription"/>
    <property type="evidence" value="ECO:0007669"/>
    <property type="project" value="InterPro"/>
</dbReference>
<evidence type="ECO:0000313" key="2">
    <source>
        <dbReference type="EMBL" id="KAK0510874.1"/>
    </source>
</evidence>
<accession>A0AA39QZK5</accession>
<keyword evidence="3" id="KW-1185">Reference proteome</keyword>
<dbReference type="Proteomes" id="UP001166286">
    <property type="component" value="Unassembled WGS sequence"/>
</dbReference>
<proteinExistence type="predicted"/>
<feature type="compositionally biased region" description="Polar residues" evidence="1">
    <location>
        <begin position="611"/>
        <end position="630"/>
    </location>
</feature>